<keyword evidence="3" id="KW-0998">Cell outer membrane</keyword>
<evidence type="ECO:0000313" key="6">
    <source>
        <dbReference type="EMBL" id="AKA34343.1"/>
    </source>
</evidence>
<dbReference type="PANTHER" id="PTHR30329">
    <property type="entry name" value="STATOR ELEMENT OF FLAGELLAR MOTOR COMPLEX"/>
    <property type="match status" value="1"/>
</dbReference>
<evidence type="ECO:0000256" key="2">
    <source>
        <dbReference type="ARBA" id="ARBA00023136"/>
    </source>
</evidence>
<dbReference type="HOGENOM" id="CLU_060524_0_0_10"/>
<evidence type="ECO:0000256" key="4">
    <source>
        <dbReference type="PROSITE-ProRule" id="PRU00473"/>
    </source>
</evidence>
<dbReference type="EMBL" id="CP011071">
    <property type="protein sequence ID" value="AKA34343.1"/>
    <property type="molecule type" value="Genomic_DNA"/>
</dbReference>
<dbReference type="AlphaFoldDB" id="A0A0D5YR28"/>
<dbReference type="SUPFAM" id="SSF103088">
    <property type="entry name" value="OmpA-like"/>
    <property type="match status" value="1"/>
</dbReference>
<dbReference type="Gene3D" id="3.30.1330.60">
    <property type="entry name" value="OmpA-like domain"/>
    <property type="match status" value="1"/>
</dbReference>
<dbReference type="KEGG" id="mlt:VC82_677"/>
<dbReference type="InterPro" id="IPR006665">
    <property type="entry name" value="OmpA-like"/>
</dbReference>
<dbReference type="InterPro" id="IPR036737">
    <property type="entry name" value="OmpA-like_sf"/>
</dbReference>
<evidence type="ECO:0000313" key="7">
    <source>
        <dbReference type="Proteomes" id="UP000032726"/>
    </source>
</evidence>
<keyword evidence="7" id="KW-1185">Reference proteome</keyword>
<protein>
    <submittedName>
        <fullName evidence="6">OmpA-like periplasmic protein</fullName>
    </submittedName>
</protein>
<evidence type="ECO:0000256" key="3">
    <source>
        <dbReference type="ARBA" id="ARBA00023237"/>
    </source>
</evidence>
<dbReference type="PROSITE" id="PS51123">
    <property type="entry name" value="OMPA_2"/>
    <property type="match status" value="1"/>
</dbReference>
<evidence type="ECO:0000256" key="1">
    <source>
        <dbReference type="ARBA" id="ARBA00004442"/>
    </source>
</evidence>
<dbReference type="InterPro" id="IPR050330">
    <property type="entry name" value="Bact_OuterMem_StrucFunc"/>
</dbReference>
<accession>A0A0D5YR28</accession>
<dbReference type="InterPro" id="IPR006664">
    <property type="entry name" value="OMP_bac"/>
</dbReference>
<comment type="subcellular location">
    <subcellularLocation>
        <location evidence="1">Cell outer membrane</location>
    </subcellularLocation>
</comment>
<dbReference type="PRINTS" id="PR01021">
    <property type="entry name" value="OMPADOMAIN"/>
</dbReference>
<dbReference type="PANTHER" id="PTHR30329:SF21">
    <property type="entry name" value="LIPOPROTEIN YIAD-RELATED"/>
    <property type="match status" value="1"/>
</dbReference>
<keyword evidence="2 4" id="KW-0472">Membrane</keyword>
<proteinExistence type="predicted"/>
<dbReference type="STRING" id="516051.VC82_677"/>
<dbReference type="Pfam" id="PF00691">
    <property type="entry name" value="OmpA"/>
    <property type="match status" value="1"/>
</dbReference>
<dbReference type="Proteomes" id="UP000032726">
    <property type="component" value="Chromosome"/>
</dbReference>
<sequence length="378" mass="43785">MHFLEHGCLVSYLNMMVREIRNISLAFIFLLPVLANAQNLVVNGGFEEYVSCPQEMSNLAIDIKSLTTPTKGTTDYFNECGVGDMGIPKNFKGEQKPFKGKGYAGLHLYAPNDYREYIQFELSEPLQKGKLYRISLQSSLAESSVLAMQELTVLFTKEQIQADINQNLSPPRLERFNIERYSYVNLEIDGVLYDSGKWTEASVDFVAKGYEKYIVVGNFKNNKASKKIRLETDENKPVETSYYYLDEVNVTYLRDERYELNKPFVLNQLLFEFDNFDLTEEGKKDIRKIYTHLKKHPKLLLTINGHTDELGSDPYNKYLSSRRAWTVAKYLQELGLDKNRISWEGHGEDLPVVNDFSEKGRKKNRRVEFVMTSFEDDH</sequence>
<dbReference type="CDD" id="cd07185">
    <property type="entry name" value="OmpA_C-like"/>
    <property type="match status" value="1"/>
</dbReference>
<reference evidence="6 7" key="1">
    <citation type="submission" date="2015-03" db="EMBL/GenBank/DDBJ databases">
        <title>Complete genome sequence of Muricauda lutaonensis CC-HSB-11T, isolated from a coastal hot spring.</title>
        <authorList>
            <person name="Kim K.M."/>
        </authorList>
    </citation>
    <scope>NUCLEOTIDE SEQUENCE [LARGE SCALE GENOMIC DNA]</scope>
    <source>
        <strain evidence="6 7">CC-HSB-11</strain>
    </source>
</reference>
<evidence type="ECO:0000259" key="5">
    <source>
        <dbReference type="PROSITE" id="PS51123"/>
    </source>
</evidence>
<name>A0A0D5YR28_9FLAO</name>
<gene>
    <name evidence="6" type="ORF">VC82_677</name>
</gene>
<dbReference type="GO" id="GO:0009279">
    <property type="term" value="C:cell outer membrane"/>
    <property type="evidence" value="ECO:0007669"/>
    <property type="project" value="UniProtKB-SubCell"/>
</dbReference>
<organism evidence="6 7">
    <name type="scientific">Flagellimonas lutaonensis</name>
    <dbReference type="NCBI Taxonomy" id="516051"/>
    <lineage>
        <taxon>Bacteria</taxon>
        <taxon>Pseudomonadati</taxon>
        <taxon>Bacteroidota</taxon>
        <taxon>Flavobacteriia</taxon>
        <taxon>Flavobacteriales</taxon>
        <taxon>Flavobacteriaceae</taxon>
        <taxon>Flagellimonas</taxon>
    </lineage>
</organism>
<feature type="domain" description="OmpA-like" evidence="5">
    <location>
        <begin position="258"/>
        <end position="375"/>
    </location>
</feature>